<keyword evidence="8" id="KW-0677">Repeat</keyword>
<dbReference type="CDD" id="cd06085">
    <property type="entry name" value="KOW_Spt5_5"/>
    <property type="match status" value="1"/>
</dbReference>
<feature type="domain" description="KOW" evidence="14">
    <location>
        <begin position="276"/>
        <end position="303"/>
    </location>
</feature>
<evidence type="ECO:0000256" key="10">
    <source>
        <dbReference type="ARBA" id="ARBA00023159"/>
    </source>
</evidence>
<dbReference type="GO" id="GO:0032784">
    <property type="term" value="P:regulation of DNA-templated transcription elongation"/>
    <property type="evidence" value="ECO:0007669"/>
    <property type="project" value="InterPro"/>
</dbReference>
<dbReference type="Gene3D" id="2.30.30.30">
    <property type="match status" value="2"/>
</dbReference>
<evidence type="ECO:0000259" key="14">
    <source>
        <dbReference type="SMART" id="SM00739"/>
    </source>
</evidence>
<feature type="compositionally biased region" description="Basic and acidic residues" evidence="13">
    <location>
        <begin position="89"/>
        <end position="108"/>
    </location>
</feature>
<dbReference type="Pfam" id="PF23287">
    <property type="entry name" value="KOW7_SPT5"/>
    <property type="match status" value="1"/>
</dbReference>
<dbReference type="Pfam" id="PF03439">
    <property type="entry name" value="Spt5-NGN"/>
    <property type="match status" value="1"/>
</dbReference>
<feature type="region of interest" description="Disordered" evidence="13">
    <location>
        <begin position="89"/>
        <end position="112"/>
    </location>
</feature>
<dbReference type="InterPro" id="IPR057936">
    <property type="entry name" value="KOWx_Spt5"/>
</dbReference>
<evidence type="ECO:0000256" key="7">
    <source>
        <dbReference type="ARBA" id="ARBA00022640"/>
    </source>
</evidence>
<keyword evidence="17" id="KW-1185">Reference proteome</keyword>
<dbReference type="GO" id="GO:0006357">
    <property type="term" value="P:regulation of transcription by RNA polymerase II"/>
    <property type="evidence" value="ECO:0007669"/>
    <property type="project" value="InterPro"/>
</dbReference>
<dbReference type="AlphaFoldDB" id="A0A7S3ZN29"/>
<evidence type="ECO:0000256" key="11">
    <source>
        <dbReference type="ARBA" id="ARBA00023163"/>
    </source>
</evidence>
<dbReference type="Gene3D" id="3.30.70.940">
    <property type="entry name" value="NusG, N-terminal domain"/>
    <property type="match status" value="1"/>
</dbReference>
<feature type="domain" description="KOW" evidence="14">
    <location>
        <begin position="653"/>
        <end position="680"/>
    </location>
</feature>
<evidence type="ECO:0000313" key="16">
    <source>
        <dbReference type="EMBL" id="CAH0368818.1"/>
    </source>
</evidence>
<evidence type="ECO:0000256" key="2">
    <source>
        <dbReference type="ARBA" id="ARBA00004229"/>
    </source>
</evidence>
<proteinExistence type="inferred from homology"/>
<dbReference type="InterPro" id="IPR014722">
    <property type="entry name" value="Rib_uL2_dom2"/>
</dbReference>
<dbReference type="GO" id="GO:0003729">
    <property type="term" value="F:mRNA binding"/>
    <property type="evidence" value="ECO:0007669"/>
    <property type="project" value="TreeGrafter"/>
</dbReference>
<feature type="region of interest" description="Disordered" evidence="13">
    <location>
        <begin position="847"/>
        <end position="922"/>
    </location>
</feature>
<dbReference type="PANTHER" id="PTHR11125:SF7">
    <property type="entry name" value="TRANSCRIPTION ELONGATION FACTOR SPT5"/>
    <property type="match status" value="1"/>
</dbReference>
<dbReference type="InterPro" id="IPR039659">
    <property type="entry name" value="SPT5"/>
</dbReference>
<evidence type="ECO:0000313" key="17">
    <source>
        <dbReference type="Proteomes" id="UP000789595"/>
    </source>
</evidence>
<feature type="region of interest" description="Disordered" evidence="13">
    <location>
        <begin position="943"/>
        <end position="966"/>
    </location>
</feature>
<evidence type="ECO:0000313" key="15">
    <source>
        <dbReference type="EMBL" id="CAE0688257.1"/>
    </source>
</evidence>
<dbReference type="InterPro" id="IPR008991">
    <property type="entry name" value="Translation_prot_SH3-like_sf"/>
</dbReference>
<feature type="domain" description="KOW" evidence="14">
    <location>
        <begin position="470"/>
        <end position="497"/>
    </location>
</feature>
<dbReference type="SMART" id="SM00739">
    <property type="entry name" value="KOW"/>
    <property type="match status" value="6"/>
</dbReference>
<protein>
    <recommendedName>
        <fullName evidence="14">KOW domain-containing protein</fullName>
    </recommendedName>
</protein>
<dbReference type="CDD" id="cd09888">
    <property type="entry name" value="NGN_Euk"/>
    <property type="match status" value="1"/>
</dbReference>
<reference evidence="15" key="1">
    <citation type="submission" date="2021-01" db="EMBL/GenBank/DDBJ databases">
        <authorList>
            <person name="Corre E."/>
            <person name="Pelletier E."/>
            <person name="Niang G."/>
            <person name="Scheremetjew M."/>
            <person name="Finn R."/>
            <person name="Kale V."/>
            <person name="Holt S."/>
            <person name="Cochrane G."/>
            <person name="Meng A."/>
            <person name="Brown T."/>
            <person name="Cohen L."/>
        </authorList>
    </citation>
    <scope>NUCLEOTIDE SEQUENCE</scope>
    <source>
        <strain evidence="15">CCMP1756</strain>
    </source>
</reference>
<evidence type="ECO:0000256" key="9">
    <source>
        <dbReference type="ARBA" id="ARBA00023015"/>
    </source>
</evidence>
<dbReference type="InterPro" id="IPR039385">
    <property type="entry name" value="NGN_Euk"/>
</dbReference>
<feature type="domain" description="KOW" evidence="14">
    <location>
        <begin position="1020"/>
        <end position="1046"/>
    </location>
</feature>
<keyword evidence="9" id="KW-0805">Transcription regulation</keyword>
<dbReference type="EMBL" id="CAKKNE010000002">
    <property type="protein sequence ID" value="CAH0368818.1"/>
    <property type="molecule type" value="Genomic_DNA"/>
</dbReference>
<keyword evidence="7" id="KW-0934">Plastid</keyword>
<comment type="similarity">
    <text evidence="3">Belongs to the SPT5 family.</text>
</comment>
<dbReference type="InterPro" id="IPR005824">
    <property type="entry name" value="KOW"/>
</dbReference>
<evidence type="ECO:0000256" key="12">
    <source>
        <dbReference type="ARBA" id="ARBA00023242"/>
    </source>
</evidence>
<evidence type="ECO:0000256" key="8">
    <source>
        <dbReference type="ARBA" id="ARBA00022737"/>
    </source>
</evidence>
<dbReference type="EMBL" id="HBIW01004534">
    <property type="protein sequence ID" value="CAE0688257.1"/>
    <property type="molecule type" value="Transcribed_RNA"/>
</dbReference>
<feature type="region of interest" description="Disordered" evidence="13">
    <location>
        <begin position="1"/>
        <end position="55"/>
    </location>
</feature>
<feature type="compositionally biased region" description="Basic and acidic residues" evidence="13">
    <location>
        <begin position="14"/>
        <end position="26"/>
    </location>
</feature>
<keyword evidence="12" id="KW-0539">Nucleus</keyword>
<keyword evidence="5" id="KW-0150">Chloroplast</keyword>
<feature type="compositionally biased region" description="Polar residues" evidence="13">
    <location>
        <begin position="854"/>
        <end position="877"/>
    </location>
</feature>
<dbReference type="OrthoDB" id="28901at2759"/>
<dbReference type="Pfam" id="PF23290">
    <property type="entry name" value="KOW5_SPT5"/>
    <property type="match status" value="1"/>
</dbReference>
<feature type="domain" description="KOW" evidence="14">
    <location>
        <begin position="752"/>
        <end position="779"/>
    </location>
</feature>
<evidence type="ECO:0000256" key="6">
    <source>
        <dbReference type="ARBA" id="ARBA00022553"/>
    </source>
</evidence>
<gene>
    <name evidence="15" type="ORF">PCAL00307_LOCUS3691</name>
    <name evidence="16" type="ORF">PECAL_2P19080</name>
</gene>
<dbReference type="GO" id="GO:0006368">
    <property type="term" value="P:transcription elongation by RNA polymerase II"/>
    <property type="evidence" value="ECO:0007669"/>
    <property type="project" value="TreeGrafter"/>
</dbReference>
<name>A0A7S3ZN29_9STRA</name>
<dbReference type="InterPro" id="IPR036735">
    <property type="entry name" value="NGN_dom_sf"/>
</dbReference>
<dbReference type="SUPFAM" id="SSF50104">
    <property type="entry name" value="Translation proteins SH3-like domain"/>
    <property type="match status" value="1"/>
</dbReference>
<dbReference type="GO" id="GO:0009507">
    <property type="term" value="C:chloroplast"/>
    <property type="evidence" value="ECO:0007669"/>
    <property type="project" value="UniProtKB-SubCell"/>
</dbReference>
<keyword evidence="4" id="KW-0678">Repressor</keyword>
<keyword evidence="11" id="KW-0804">Transcription</keyword>
<evidence type="ECO:0000256" key="4">
    <source>
        <dbReference type="ARBA" id="ARBA00022491"/>
    </source>
</evidence>
<dbReference type="InterPro" id="IPR041978">
    <property type="entry name" value="KOW_Spt5_5"/>
</dbReference>
<dbReference type="Proteomes" id="UP000789595">
    <property type="component" value="Unassembled WGS sequence"/>
</dbReference>
<keyword evidence="10" id="KW-0010">Activator</keyword>
<reference evidence="16" key="2">
    <citation type="submission" date="2021-11" db="EMBL/GenBank/DDBJ databases">
        <authorList>
            <consortium name="Genoscope - CEA"/>
            <person name="William W."/>
        </authorList>
    </citation>
    <scope>NUCLEOTIDE SEQUENCE</scope>
</reference>
<evidence type="ECO:0000256" key="1">
    <source>
        <dbReference type="ARBA" id="ARBA00004123"/>
    </source>
</evidence>
<evidence type="ECO:0000256" key="3">
    <source>
        <dbReference type="ARBA" id="ARBA00006956"/>
    </source>
</evidence>
<keyword evidence="6" id="KW-0597">Phosphoprotein</keyword>
<comment type="subcellular location">
    <subcellularLocation>
        <location evidence="1">Nucleus</location>
    </subcellularLocation>
    <subcellularLocation>
        <location evidence="2">Plastid</location>
        <location evidence="2">Chloroplast</location>
    </subcellularLocation>
</comment>
<dbReference type="Pfam" id="PF23037">
    <property type="entry name" value="KOWx_SPT5"/>
    <property type="match status" value="1"/>
</dbReference>
<sequence length="1071" mass="116664">MKRAIKDNTTNSKSYKDKSAFNHDYPEQSADGALGDGGTSRVAFKTRTGLGKPTKRSRLGISRYIDDMAEEEEEEDNNEKLAAARLRVDEEDREMRSEIQRQDRRRNQENFFEGSDADVAGVVKSLHERYQRTTQLVHDLDDIDEGIPYADKAHAALAASRHAATRQANAPSLADPRLWAIPCKLGCEREAVLSLMNKCAAMTCEGTQMRICSAMTTSLRGFIYVESRSEPDVRMVAKGLRLLRSWSMKMVPMVDMVAVLSTSLDASYGYASKRNGLRIGDWARVSRDTYRGDLCRIVALGNGGSSAVIMLVPRLDVSSDTAEAGVFGRKDAFRKMRPPMRLFNASEIIAAGGNVTQRRFRLNTSAGSASQNWALADETFDVFENASYLKGYLYKEVNVTTMLKRGGADPTLDELQRFVIDTQEMGPGDNEPSSVVKYPADDEQKRSLKAQIELLARGRGTQDPTQKSPIFEKDDKVEAIEGEMRGVALIVERMAPSGIVYCRAFDEPQLRGVLIPMETHQLLKSIQVGSHIKVQDGKYAGQTGVILERGVLDGDHVAVILTDSGGREITVRFSHVQESSEISKGLDALEGYELHDIVLLPLGAVAVVTYVASEDLEVLTSRGNLRTVRPAEITRKLNQESARNISLDSKDEHVRETDLVILDDGQNAGALATVVRAHRASLWLLNVISGATTIPCGGLFVKKSRQVHVAGDRATGSTLADTYMGLGKQRVVNEDQFNNKIANNRGRSTGRDPFVGRTVRICKGNYKGLAGIVTNATTTHVTVELHTRNRSVTQPRECIKIVAGTAGGEPELAVQRRIAEQEAYSTDLVSTPFLTQATPLLGGATPQYGAVTPHHTTPSRGTATPTWGTPAYSSQTPRGGPQTPRSAPGHGKATTPSYSGIEDVWRPRELPNSKSSGKSPLHSMSPGSFNYLAFSGHSKAKSPMFDGSRASTPTYQPPSVMPPTSKSGAWCVNGAEAELEDGNICKIIKINAQKNMATVALKATQALTRSLPTSLLVRVKPKAGDKVRVVDGSAVYDAELLSIEDSDGIIKVDNGEYKIIDFSAIAKVADF</sequence>
<feature type="domain" description="KOW" evidence="14">
    <location>
        <begin position="525"/>
        <end position="552"/>
    </location>
</feature>
<evidence type="ECO:0000256" key="5">
    <source>
        <dbReference type="ARBA" id="ARBA00022528"/>
    </source>
</evidence>
<dbReference type="GO" id="GO:0032044">
    <property type="term" value="C:DSIF complex"/>
    <property type="evidence" value="ECO:0007669"/>
    <property type="project" value="TreeGrafter"/>
</dbReference>
<dbReference type="PANTHER" id="PTHR11125">
    <property type="entry name" value="SUPPRESSOR OF TY 5"/>
    <property type="match status" value="1"/>
</dbReference>
<dbReference type="InterPro" id="IPR005100">
    <property type="entry name" value="NGN-domain"/>
</dbReference>
<organism evidence="15">
    <name type="scientific">Pelagomonas calceolata</name>
    <dbReference type="NCBI Taxonomy" id="35677"/>
    <lineage>
        <taxon>Eukaryota</taxon>
        <taxon>Sar</taxon>
        <taxon>Stramenopiles</taxon>
        <taxon>Ochrophyta</taxon>
        <taxon>Pelagophyceae</taxon>
        <taxon>Pelagomonadales</taxon>
        <taxon>Pelagomonadaceae</taxon>
        <taxon>Pelagomonas</taxon>
    </lineage>
</organism>
<accession>A0A7S3ZN29</accession>
<dbReference type="InterPro" id="IPR057934">
    <property type="entry name" value="KOW_Spt5_7"/>
</dbReference>
<evidence type="ECO:0000256" key="13">
    <source>
        <dbReference type="SAM" id="MobiDB-lite"/>
    </source>
</evidence>